<dbReference type="Proteomes" id="UP001249851">
    <property type="component" value="Unassembled WGS sequence"/>
</dbReference>
<gene>
    <name evidence="3" type="ORF">P5673_017108</name>
</gene>
<evidence type="ECO:0000259" key="2">
    <source>
        <dbReference type="Pfam" id="PF03981"/>
    </source>
</evidence>
<protein>
    <submittedName>
        <fullName evidence="3">Ubiquinol-cytochrome-c reductase complex assembly factor 1</fullName>
    </submittedName>
</protein>
<reference evidence="3" key="2">
    <citation type="journal article" date="2023" name="Science">
        <title>Genomic signatures of disease resistance in endangered staghorn corals.</title>
        <authorList>
            <person name="Vollmer S.V."/>
            <person name="Selwyn J.D."/>
            <person name="Despard B.A."/>
            <person name="Roesel C.L."/>
        </authorList>
    </citation>
    <scope>NUCLEOTIDE SEQUENCE</scope>
    <source>
        <strain evidence="3">K2</strain>
    </source>
</reference>
<name>A0AAD9QF52_ACRCE</name>
<dbReference type="PANTHER" id="PTHR12184:SF1">
    <property type="entry name" value="UBIQUINOL-CYTOCHROME-C REDUCTASE COMPLEX ASSEMBLY FACTOR 1"/>
    <property type="match status" value="1"/>
</dbReference>
<dbReference type="InterPro" id="IPR021150">
    <property type="entry name" value="Ubiq_cyt_c_chap"/>
</dbReference>
<feature type="domain" description="Ubiquinol-cytochrome c chaperone" evidence="2">
    <location>
        <begin position="138"/>
        <end position="278"/>
    </location>
</feature>
<dbReference type="EMBL" id="JARQWQ010000037">
    <property type="protein sequence ID" value="KAK2560137.1"/>
    <property type="molecule type" value="Genomic_DNA"/>
</dbReference>
<comment type="similarity">
    <text evidence="1">Belongs to the CBP3 family.</text>
</comment>
<organism evidence="3 4">
    <name type="scientific">Acropora cervicornis</name>
    <name type="common">Staghorn coral</name>
    <dbReference type="NCBI Taxonomy" id="6130"/>
    <lineage>
        <taxon>Eukaryota</taxon>
        <taxon>Metazoa</taxon>
        <taxon>Cnidaria</taxon>
        <taxon>Anthozoa</taxon>
        <taxon>Hexacorallia</taxon>
        <taxon>Scleractinia</taxon>
        <taxon>Astrocoeniina</taxon>
        <taxon>Acroporidae</taxon>
        <taxon>Acropora</taxon>
    </lineage>
</organism>
<reference evidence="3" key="1">
    <citation type="journal article" date="2023" name="G3 (Bethesda)">
        <title>Whole genome assembly and annotation of the endangered Caribbean coral Acropora cervicornis.</title>
        <authorList>
            <person name="Selwyn J.D."/>
            <person name="Vollmer S.V."/>
        </authorList>
    </citation>
    <scope>NUCLEOTIDE SEQUENCE</scope>
    <source>
        <strain evidence="3">K2</strain>
    </source>
</reference>
<evidence type="ECO:0000313" key="4">
    <source>
        <dbReference type="Proteomes" id="UP001249851"/>
    </source>
</evidence>
<dbReference type="GO" id="GO:0034551">
    <property type="term" value="P:mitochondrial respiratory chain complex III assembly"/>
    <property type="evidence" value="ECO:0007669"/>
    <property type="project" value="TreeGrafter"/>
</dbReference>
<accession>A0AAD9QF52</accession>
<dbReference type="PANTHER" id="PTHR12184">
    <property type="entry name" value="UBIQUINOL-CYTOCHROME C REDUCTASE COMPLEX ASSEMBLY FACTOR 1 FAMILY MEMBER"/>
    <property type="match status" value="1"/>
</dbReference>
<proteinExistence type="inferred from homology"/>
<dbReference type="Pfam" id="PF03981">
    <property type="entry name" value="Ubiq_cyt_C_chap"/>
    <property type="match status" value="1"/>
</dbReference>
<keyword evidence="4" id="KW-1185">Reference proteome</keyword>
<evidence type="ECO:0000313" key="3">
    <source>
        <dbReference type="EMBL" id="KAK2560137.1"/>
    </source>
</evidence>
<dbReference type="InterPro" id="IPR007129">
    <property type="entry name" value="Ubiqinol_cyt_c_chaperone_CPB3"/>
</dbReference>
<sequence length="300" mass="34111">MQSVSCKLLPKSSVTTRSLWLLNRIHNGRAIKAPLSSCVVRHNQLTTWNYSSLLRMFRCTLGYFAARNRRLFSAAQGSGNNVNAVGESGMSANTLIEKIIGGLRFIAAPLVKKTVLIGSSKNVYQCCVDGMNFEDFFEACDLPDTFQSWFIVLHLHIWMCLVRLKAEGADGRFMYKKLVEMMWFDVEERMKNLGTIDSVVVRDNLRVLVKQFYGLTIALDEGLLCDDTVLATALWRNMFYNKKSTDAEALGRLVEYVRKNVQHLETLSADDLLYGDANFSWLPFKEEQKETDAEMTDIVI</sequence>
<evidence type="ECO:0000256" key="1">
    <source>
        <dbReference type="ARBA" id="ARBA00006407"/>
    </source>
</evidence>
<dbReference type="GO" id="GO:0005739">
    <property type="term" value="C:mitochondrion"/>
    <property type="evidence" value="ECO:0007669"/>
    <property type="project" value="TreeGrafter"/>
</dbReference>
<comment type="caution">
    <text evidence="3">The sequence shown here is derived from an EMBL/GenBank/DDBJ whole genome shotgun (WGS) entry which is preliminary data.</text>
</comment>
<dbReference type="AlphaFoldDB" id="A0AAD9QF52"/>